<dbReference type="Proteomes" id="UP000030640">
    <property type="component" value="Unassembled WGS sequence"/>
</dbReference>
<proteinExistence type="predicted"/>
<dbReference type="RefSeq" id="XP_008815113.1">
    <property type="nucleotide sequence ID" value="XM_008816891.1"/>
</dbReference>
<name>W7A9A3_9APIC</name>
<dbReference type="OrthoDB" id="392488at2759"/>
<evidence type="ECO:0000313" key="2">
    <source>
        <dbReference type="EMBL" id="EUD68265.1"/>
    </source>
</evidence>
<dbReference type="GeneID" id="20036558"/>
<dbReference type="EMBL" id="KI965463">
    <property type="protein sequence ID" value="EUD68265.1"/>
    <property type="molecule type" value="Genomic_DNA"/>
</dbReference>
<feature type="compositionally biased region" description="Basic and acidic residues" evidence="1">
    <location>
        <begin position="235"/>
        <end position="246"/>
    </location>
</feature>
<sequence>MYNSGNNVVPGSPPLCNVRGSPICMSGVKIPPFSPVYNGNYTNMNGNKMRKNVNGYLSPVLRFLGQRRFQSGAKRIAKKEYVTSAGQPNRSKSFHHYRGVAKGWGEMRPAEWLPSSECSGGLSGRPRSHLSYGPRVYLNSHPRADLSDNPSCSSGGPEWQIVPSRKRPQDANPPVSSRVSEKTKHNYKAAGYFIVKTEVEKNPQNNVNQETNKRNVNVQILLGYDPLKKQPNRAPLEKDGGPEMKGELNIPGGKKDLGECNPVVTAYREFSEETIYLYNMFVSYFSHLHYVMKGIAQEGEESQGEEKSQKERAQTENPPMEGDPYELFLQRNFLNDVTQMSIEEKKRAINRHVNNFMLYFKEACLNIKENHETMYRCSYPPSYYQKRNTTLEKIHKEVSLFSSIEDDEVNNFKLYYAHGKYSLFFYNAIEYDCKNMLHHLRNYFWENYTTFFNILLSENMSFLIRCRGNSKNDYEPYLFDSEEIRKKIDPDLYDNFMKVQNLIPSKYGKSKRDTFYGQGASQNGKEESHIDTGYMNDMIWLDLSDVLLYLLRSCSHVGIVHHVWNVFDEIMRKGGYAVCTPRDGGNREDYQHDADESQFVLVGQGSLKVHRSMAANIWHLYKDMYKRLQILMQHKKYNFFWALFFSPFNTKLSVHNVNTLRSACSAPYRKFLNCLVTSRDFWVFLFLNLVGSIPPEHQGGGGKES</sequence>
<dbReference type="VEuPathDB" id="PlasmoDB:C922_01284"/>
<feature type="compositionally biased region" description="Basic and acidic residues" evidence="1">
    <location>
        <begin position="304"/>
        <end position="314"/>
    </location>
</feature>
<feature type="region of interest" description="Disordered" evidence="1">
    <location>
        <begin position="299"/>
        <end position="321"/>
    </location>
</feature>
<gene>
    <name evidence="2" type="ORF">C922_01284</name>
</gene>
<evidence type="ECO:0000256" key="1">
    <source>
        <dbReference type="SAM" id="MobiDB-lite"/>
    </source>
</evidence>
<dbReference type="SUPFAM" id="SSF55811">
    <property type="entry name" value="Nudix"/>
    <property type="match status" value="1"/>
</dbReference>
<dbReference type="AlphaFoldDB" id="W7A9A3"/>
<evidence type="ECO:0008006" key="4">
    <source>
        <dbReference type="Google" id="ProtNLM"/>
    </source>
</evidence>
<organism evidence="2 3">
    <name type="scientific">Plasmodium inui San Antonio 1</name>
    <dbReference type="NCBI Taxonomy" id="1237626"/>
    <lineage>
        <taxon>Eukaryota</taxon>
        <taxon>Sar</taxon>
        <taxon>Alveolata</taxon>
        <taxon>Apicomplexa</taxon>
        <taxon>Aconoidasida</taxon>
        <taxon>Haemosporida</taxon>
        <taxon>Plasmodiidae</taxon>
        <taxon>Plasmodium</taxon>
        <taxon>Plasmodium (Plasmodium)</taxon>
    </lineage>
</organism>
<evidence type="ECO:0000313" key="3">
    <source>
        <dbReference type="Proteomes" id="UP000030640"/>
    </source>
</evidence>
<feature type="region of interest" description="Disordered" evidence="1">
    <location>
        <begin position="228"/>
        <end position="253"/>
    </location>
</feature>
<accession>W7A9A3</accession>
<keyword evidence="3" id="KW-1185">Reference proteome</keyword>
<protein>
    <recommendedName>
        <fullName evidence="4">Nudix hydrolase domain-containing protein</fullName>
    </recommendedName>
</protein>
<feature type="region of interest" description="Disordered" evidence="1">
    <location>
        <begin position="141"/>
        <end position="183"/>
    </location>
</feature>
<dbReference type="InterPro" id="IPR015797">
    <property type="entry name" value="NUDIX_hydrolase-like_dom_sf"/>
</dbReference>
<reference evidence="2 3" key="1">
    <citation type="submission" date="2013-02" db="EMBL/GenBank/DDBJ databases">
        <title>The Genome Sequence of Plasmodium inui San Antonio 1.</title>
        <authorList>
            <consortium name="The Broad Institute Genome Sequencing Platform"/>
            <consortium name="The Broad Institute Genome Sequencing Center for Infectious Disease"/>
            <person name="Neafsey D."/>
            <person name="Cheeseman I."/>
            <person name="Volkman S."/>
            <person name="Adams J."/>
            <person name="Walker B."/>
            <person name="Young S.K."/>
            <person name="Zeng Q."/>
            <person name="Gargeya S."/>
            <person name="Fitzgerald M."/>
            <person name="Haas B."/>
            <person name="Abouelleil A."/>
            <person name="Alvarado L."/>
            <person name="Arachchi H.M."/>
            <person name="Berlin A.M."/>
            <person name="Chapman S.B."/>
            <person name="Dewar J."/>
            <person name="Goldberg J."/>
            <person name="Griggs A."/>
            <person name="Gujja S."/>
            <person name="Hansen M."/>
            <person name="Howarth C."/>
            <person name="Imamovic A."/>
            <person name="Larimer J."/>
            <person name="McCowan C."/>
            <person name="Murphy C."/>
            <person name="Neiman D."/>
            <person name="Pearson M."/>
            <person name="Priest M."/>
            <person name="Roberts A."/>
            <person name="Saif S."/>
            <person name="Shea T."/>
            <person name="Sisk P."/>
            <person name="Sykes S."/>
            <person name="Wortman J."/>
            <person name="Nusbaum C."/>
            <person name="Birren B."/>
        </authorList>
    </citation>
    <scope>NUCLEOTIDE SEQUENCE [LARGE SCALE GENOMIC DNA]</scope>
    <source>
        <strain evidence="2 3">San Antonio 1</strain>
    </source>
</reference>
<dbReference type="CDD" id="cd02883">
    <property type="entry name" value="NUDIX_Hydrolase"/>
    <property type="match status" value="1"/>
</dbReference>